<dbReference type="CTD" id="90993"/>
<keyword evidence="14" id="KW-1185">Reference proteome</keyword>
<dbReference type="PROSITE" id="PS00036">
    <property type="entry name" value="BZIP_BASIC"/>
    <property type="match status" value="1"/>
</dbReference>
<dbReference type="PANTHER" id="PTHR46004">
    <property type="entry name" value="CYCLIC AMP RESPONSE ELEMENT-BINDING PROTEIN A"/>
    <property type="match status" value="1"/>
</dbReference>
<keyword evidence="7" id="KW-0804">Transcription</keyword>
<sequence length="492" mass="54170">MDTILDNFASDKLFPNSNLLDLEDLNESDFLSNVHFSEQMEDFSNDLFNSFFDDHLLAERNPLLDMDLDPPNPDIQAEHSYSLSEDSAPQSPSIPIKSDDDADSEAMWSFSQDLTAILVKQEPSLMSENCPETAPPLANSSTCSPPLTLAPPPQRNHSGEKGSKGLSSNSVPAIKAEPREANQFLNVPSEEHLRLPPTPPSSHGSDSDGSQSPHSLPPLSPGHLQSPLLTAPHKLQGTSGPLMLTEEEKRTLIAEGYPVPNKLPLTKTEEKALKRVRRKIKNKISAQESRRKKKEYVECLEKKVENYTSENNELWKKVETLENANRSLLQQLQRLQALVSGKVPRSCKIASTQTGTCLMVVALCFVLVLGSLAPCLPELSLYSSSLSSSSSHTVKSAPLPSGDLYTTSQVRSRSLLFYDEGVPVEDGHRGLLSVERTEGVPRHVQDVKDSSHKQDHSALVSRYLSEAQPESASYSNTSAAPLRPPEPHYHSR</sequence>
<feature type="region of interest" description="Disordered" evidence="11">
    <location>
        <begin position="191"/>
        <end position="239"/>
    </location>
</feature>
<reference evidence="13 14" key="2">
    <citation type="journal article" date="2013" name="Nature">
        <title>The zebrafish reference genome sequence and its relationship to the human genome.</title>
        <authorList>
            <consortium name="Genome Reference Consortium Zebrafish"/>
            <person name="Howe K."/>
            <person name="Clark M.D."/>
            <person name="Torroja C.F."/>
            <person name="Torrance J."/>
            <person name="Berthelot C."/>
            <person name="Muffato M."/>
            <person name="Collins J.E."/>
            <person name="Humphray S."/>
            <person name="McLaren K."/>
            <person name="Matthews L."/>
            <person name="McLaren S."/>
            <person name="Sealy I."/>
            <person name="Caccamo M."/>
            <person name="Churcher C."/>
            <person name="Scott C."/>
            <person name="Barrett J.C."/>
            <person name="Koch R."/>
            <person name="Rauch G.J."/>
            <person name="White S."/>
            <person name="Chow W."/>
            <person name="Kilian B."/>
            <person name="Quintais L.T."/>
            <person name="Guerra-Assuncao J.A."/>
            <person name="Zhou Y."/>
            <person name="Gu Y."/>
            <person name="Yen J."/>
            <person name="Vogel J.H."/>
            <person name="Eyre T."/>
            <person name="Redmond S."/>
            <person name="Banerjee R."/>
            <person name="Chi J."/>
            <person name="Fu B."/>
            <person name="Langley E."/>
            <person name="Maguire S.F."/>
            <person name="Laird G.K."/>
            <person name="Lloyd D."/>
            <person name="Kenyon E."/>
            <person name="Donaldson S."/>
            <person name="Sehra H."/>
            <person name="Almeida-King J."/>
            <person name="Loveland J."/>
            <person name="Trevanion S."/>
            <person name="Jones M."/>
            <person name="Quail M."/>
            <person name="Willey D."/>
            <person name="Hunt A."/>
            <person name="Burton J."/>
            <person name="Sims S."/>
            <person name="McLay K."/>
            <person name="Plumb B."/>
            <person name="Davis J."/>
            <person name="Clee C."/>
            <person name="Oliver K."/>
            <person name="Clark R."/>
            <person name="Riddle C."/>
            <person name="Elliot D."/>
            <person name="Eliott D."/>
            <person name="Threadgold G."/>
            <person name="Harden G."/>
            <person name="Ware D."/>
            <person name="Begum S."/>
            <person name="Mortimore B."/>
            <person name="Mortimer B."/>
            <person name="Kerry G."/>
            <person name="Heath P."/>
            <person name="Phillimore B."/>
            <person name="Tracey A."/>
            <person name="Corby N."/>
            <person name="Dunn M."/>
            <person name="Johnson C."/>
            <person name="Wood J."/>
            <person name="Clark S."/>
            <person name="Pelan S."/>
            <person name="Griffiths G."/>
            <person name="Smith M."/>
            <person name="Glithero R."/>
            <person name="Howden P."/>
            <person name="Barker N."/>
            <person name="Lloyd C."/>
            <person name="Stevens C."/>
            <person name="Harley J."/>
            <person name="Holt K."/>
            <person name="Panagiotidis G."/>
            <person name="Lovell J."/>
            <person name="Beasley H."/>
            <person name="Henderson C."/>
            <person name="Gordon D."/>
            <person name="Auger K."/>
            <person name="Wright D."/>
            <person name="Collins J."/>
            <person name="Raisen C."/>
            <person name="Dyer L."/>
            <person name="Leung K."/>
            <person name="Robertson L."/>
            <person name="Ambridge K."/>
            <person name="Leongamornlert D."/>
            <person name="McGuire S."/>
            <person name="Gilderthorp R."/>
            <person name="Griffiths C."/>
            <person name="Manthravadi D."/>
            <person name="Nichol S."/>
            <person name="Barker G."/>
            <person name="Whitehead S."/>
            <person name="Kay M."/>
            <person name="Brown J."/>
            <person name="Murnane C."/>
            <person name="Gray E."/>
            <person name="Humphries M."/>
            <person name="Sycamore N."/>
            <person name="Barker D."/>
            <person name="Saunders D."/>
            <person name="Wallis J."/>
            <person name="Babbage A."/>
            <person name="Hammond S."/>
            <person name="Mashreghi-Mohammadi M."/>
            <person name="Barr L."/>
            <person name="Martin S."/>
            <person name="Wray P."/>
            <person name="Ellington A."/>
            <person name="Matthews N."/>
            <person name="Ellwood M."/>
            <person name="Woodmansey R."/>
            <person name="Clark G."/>
            <person name="Cooper J."/>
            <person name="Cooper J."/>
            <person name="Tromans A."/>
            <person name="Grafham D."/>
            <person name="Skuce C."/>
            <person name="Pandian R."/>
            <person name="Andrews R."/>
            <person name="Harrison E."/>
            <person name="Kimberley A."/>
            <person name="Garnett J."/>
            <person name="Fosker N."/>
            <person name="Hall R."/>
            <person name="Garner P."/>
            <person name="Kelly D."/>
            <person name="Bird C."/>
            <person name="Palmer S."/>
            <person name="Gehring I."/>
            <person name="Berger A."/>
            <person name="Dooley C.M."/>
            <person name="Ersan-Urun Z."/>
            <person name="Eser C."/>
            <person name="Geiger H."/>
            <person name="Geisler M."/>
            <person name="Karotki L."/>
            <person name="Kirn A."/>
            <person name="Konantz J."/>
            <person name="Konantz M."/>
            <person name="Oberlander M."/>
            <person name="Rudolph-Geiger S."/>
            <person name="Teucke M."/>
            <person name="Lanz C."/>
            <person name="Raddatz G."/>
            <person name="Osoegawa K."/>
            <person name="Zhu B."/>
            <person name="Rapp A."/>
            <person name="Widaa S."/>
            <person name="Langford C."/>
            <person name="Yang F."/>
            <person name="Schuster S.C."/>
            <person name="Carter N.P."/>
            <person name="Harrow J."/>
            <person name="Ning Z."/>
            <person name="Herrero J."/>
            <person name="Searle S.M."/>
            <person name="Enright A."/>
            <person name="Geisler R."/>
            <person name="Plasterk R.H."/>
            <person name="Lee C."/>
            <person name="Westerfield M."/>
            <person name="de Jong P.J."/>
            <person name="Zon L.I."/>
            <person name="Postlethwait J.H."/>
            <person name="Nusslein-Volhard C."/>
            <person name="Hubbard T.J."/>
            <person name="Roest Crollius H."/>
            <person name="Rogers J."/>
            <person name="Stemple D.L."/>
        </authorList>
    </citation>
    <scope>NUCLEOTIDE SEQUENCE [LARGE SCALE GENOMIC DNA]</scope>
    <source>
        <strain evidence="13">Tuebingen</strain>
    </source>
</reference>
<name>A0A0R4IKX3_DANRE</name>
<reference evidence="15" key="1">
    <citation type="journal article" date="2001" name="Genome Res.">
        <title>A gene expression screen in zebrafish embryogenesis.</title>
        <authorList>
            <person name="Kudoh T."/>
            <person name="Tsang M."/>
            <person name="Hukriede N.A."/>
            <person name="Chen X."/>
            <person name="Dedekian M."/>
            <person name="Clarke C.J."/>
            <person name="Kiang A."/>
            <person name="Schultz S."/>
            <person name="Epstein J.A."/>
            <person name="Toyama R."/>
            <person name="Dawid I.B."/>
        </authorList>
    </citation>
    <scope>NUCLEOTIDE SEQUENCE</scope>
    <source>
        <strain evidence="15">Tuebingen</strain>
    </source>
</reference>
<evidence type="ECO:0000313" key="15">
    <source>
        <dbReference type="RefSeq" id="NP_001229967.1"/>
    </source>
</evidence>
<feature type="domain" description="BZIP" evidence="12">
    <location>
        <begin position="272"/>
        <end position="335"/>
    </location>
</feature>
<dbReference type="PANTHER" id="PTHR46004:SF1">
    <property type="entry name" value="CYCLIC AMP-RESPONSIVE ELEMENT-BINDING PROTEIN 3-LIKE PROTEIN 1"/>
    <property type="match status" value="1"/>
</dbReference>
<keyword evidence="4" id="KW-0805">Transcription regulation</keyword>
<evidence type="ECO:0000256" key="5">
    <source>
        <dbReference type="ARBA" id="ARBA00023125"/>
    </source>
</evidence>
<dbReference type="ZFIN" id="ZDB-GENE-030219-181">
    <property type="gene designation" value="creb3l1"/>
</dbReference>
<reference evidence="13" key="4">
    <citation type="submission" date="2015-11" db="UniProtKB">
        <authorList>
            <consortium name="Ensembl"/>
        </authorList>
    </citation>
    <scope>IDENTIFICATION</scope>
    <source>
        <strain evidence="13">Tuebingen</strain>
    </source>
</reference>
<comment type="similarity">
    <text evidence="3">Belongs to the bZIP family. ATF subfamily.</text>
</comment>
<dbReference type="GO" id="GO:0003677">
    <property type="term" value="F:DNA binding"/>
    <property type="evidence" value="ECO:0007669"/>
    <property type="project" value="UniProtKB-KW"/>
</dbReference>
<reference evidence="15" key="5">
    <citation type="submission" date="2025-04" db="UniProtKB">
        <authorList>
            <consortium name="RefSeq"/>
        </authorList>
    </citation>
    <scope>IDENTIFICATION</scope>
    <source>
        <strain evidence="15">Tuebingen</strain>
    </source>
</reference>
<evidence type="ECO:0000256" key="3">
    <source>
        <dbReference type="ARBA" id="ARBA00009050"/>
    </source>
</evidence>
<dbReference type="GO" id="GO:0005789">
    <property type="term" value="C:endoplasmic reticulum membrane"/>
    <property type="evidence" value="ECO:0007669"/>
    <property type="project" value="UniProtKB-SubCell"/>
</dbReference>
<dbReference type="Ensembl" id="ENSDART00000172251.2">
    <property type="protein sequence ID" value="ENSDARP00000134652.2"/>
    <property type="gene ID" value="ENSDARG00000015793.10"/>
</dbReference>
<evidence type="ECO:0000256" key="8">
    <source>
        <dbReference type="ARBA" id="ARBA00023230"/>
    </source>
</evidence>
<keyword evidence="6" id="KW-0010">Activator</keyword>
<evidence type="ECO:0000256" key="11">
    <source>
        <dbReference type="SAM" id="MobiDB-lite"/>
    </source>
</evidence>
<protein>
    <submittedName>
        <fullName evidence="15">Cyclic AMP-responsive element-binding protein 3-like protein 1</fullName>
    </submittedName>
    <submittedName>
        <fullName evidence="13">cAMP-responsive element-binding protein 3-like 1</fullName>
    </submittedName>
</protein>
<dbReference type="GO" id="GO:0006986">
    <property type="term" value="P:response to unfolded protein"/>
    <property type="evidence" value="ECO:0007669"/>
    <property type="project" value="UniProtKB-KW"/>
</dbReference>
<evidence type="ECO:0000313" key="14">
    <source>
        <dbReference type="Proteomes" id="UP000000437"/>
    </source>
</evidence>
<dbReference type="SMART" id="SM00338">
    <property type="entry name" value="BRLZ"/>
    <property type="match status" value="1"/>
</dbReference>
<feature type="compositionally biased region" description="Polar residues" evidence="11">
    <location>
        <begin position="79"/>
        <end position="93"/>
    </location>
</feature>
<dbReference type="InterPro" id="IPR046347">
    <property type="entry name" value="bZIP_sf"/>
</dbReference>
<dbReference type="PROSITE" id="PS50217">
    <property type="entry name" value="BZIP"/>
    <property type="match status" value="1"/>
</dbReference>
<dbReference type="Pfam" id="PF00170">
    <property type="entry name" value="bZIP_1"/>
    <property type="match status" value="1"/>
</dbReference>
<dbReference type="AlphaFoldDB" id="A0A0R4IKX3"/>
<evidence type="ECO:0000313" key="16">
    <source>
        <dbReference type="ZFIN" id="ZDB-GENE-030219-181"/>
    </source>
</evidence>
<evidence type="ECO:0000256" key="1">
    <source>
        <dbReference type="ARBA" id="ARBA00004123"/>
    </source>
</evidence>
<feature type="coiled-coil region" evidence="10">
    <location>
        <begin position="290"/>
        <end position="338"/>
    </location>
</feature>
<dbReference type="RefSeq" id="NP_001229967.1">
    <property type="nucleotide sequence ID" value="NM_001243038.1"/>
</dbReference>
<evidence type="ECO:0000256" key="7">
    <source>
        <dbReference type="ARBA" id="ARBA00023163"/>
    </source>
</evidence>
<dbReference type="Proteomes" id="UP000000437">
    <property type="component" value="Chromosome 7"/>
</dbReference>
<keyword evidence="5" id="KW-0238">DNA-binding</keyword>
<dbReference type="Bgee" id="ENSDARG00000015793">
    <property type="expression patterns" value="Expressed in swim bladder and 16 other cell types or tissues"/>
</dbReference>
<comment type="subcellular location">
    <subcellularLocation>
        <location evidence="2">Endoplasmic reticulum membrane</location>
        <topology evidence="2">Single-pass type II membrane protein</topology>
    </subcellularLocation>
    <subcellularLocation>
        <location evidence="1">Nucleus</location>
    </subcellularLocation>
</comment>
<dbReference type="GeneID" id="338317"/>
<evidence type="ECO:0000259" key="12">
    <source>
        <dbReference type="PROSITE" id="PS50217"/>
    </source>
</evidence>
<evidence type="ECO:0000256" key="9">
    <source>
        <dbReference type="ARBA" id="ARBA00023242"/>
    </source>
</evidence>
<feature type="region of interest" description="Disordered" evidence="11">
    <location>
        <begin position="63"/>
        <end position="104"/>
    </location>
</feature>
<dbReference type="AGR" id="ZFIN:ZDB-GENE-030219-181"/>
<evidence type="ECO:0000256" key="6">
    <source>
        <dbReference type="ARBA" id="ARBA00023159"/>
    </source>
</evidence>
<keyword evidence="9" id="KW-0539">Nucleus</keyword>
<evidence type="ECO:0000256" key="4">
    <source>
        <dbReference type="ARBA" id="ARBA00023015"/>
    </source>
</evidence>
<evidence type="ECO:0000256" key="2">
    <source>
        <dbReference type="ARBA" id="ARBA00004648"/>
    </source>
</evidence>
<feature type="region of interest" description="Disordered" evidence="11">
    <location>
        <begin position="127"/>
        <end position="170"/>
    </location>
</feature>
<gene>
    <name evidence="13 15 16" type="primary">creb3l1</name>
    <name evidence="15" type="synonym">fa98d12</name>
    <name evidence="15" type="synonym">id:ibd2573</name>
    <name evidence="15" type="synonym">id:ibd5131</name>
    <name evidence="15" type="synonym">wu:fa98d12</name>
</gene>
<dbReference type="OrthoDB" id="674948at2759"/>
<dbReference type="Gene3D" id="1.20.5.170">
    <property type="match status" value="1"/>
</dbReference>
<dbReference type="CDD" id="cd14689">
    <property type="entry name" value="bZIP_CREB3"/>
    <property type="match status" value="1"/>
</dbReference>
<reference evidence="15" key="3">
    <citation type="journal article" date="2015" name="Nat. Commun.">
        <title>RFX transcription factors are essential for hearing in mice.</title>
        <authorList>
            <person name="Elkon R."/>
            <person name="Milon B."/>
            <person name="Morrison L."/>
            <person name="Shah M."/>
            <person name="Vijayakumar S."/>
            <person name="Racherla M."/>
            <person name="Leitch C.C."/>
            <person name="Silipino L."/>
            <person name="Hadi S."/>
            <person name="Weiss-Gayet M."/>
            <person name="Barras E."/>
            <person name="Schmid C.D."/>
            <person name="Ait-Lounis A."/>
            <person name="Barnes A."/>
            <person name="Song Y."/>
            <person name="Eisenman D.J."/>
            <person name="Eliyahu E."/>
            <person name="Frolenkov G.I."/>
            <person name="Strome S.E."/>
            <person name="Durand B."/>
            <person name="Zaghloul N.A."/>
            <person name="Jones S.M."/>
            <person name="Reith W."/>
            <person name="Hertzano R."/>
        </authorList>
    </citation>
    <scope>NUCLEOTIDE SEQUENCE</scope>
    <source>
        <strain evidence="15">Tuebingen</strain>
    </source>
</reference>
<keyword evidence="10" id="KW-0175">Coiled coil</keyword>
<feature type="region of interest" description="Disordered" evidence="11">
    <location>
        <begin position="437"/>
        <end position="492"/>
    </location>
</feature>
<dbReference type="EMBL" id="BX957256">
    <property type="status" value="NOT_ANNOTATED_CDS"/>
    <property type="molecule type" value="Genomic_DNA"/>
</dbReference>
<dbReference type="SUPFAM" id="SSF57959">
    <property type="entry name" value="Leucine zipper domain"/>
    <property type="match status" value="1"/>
</dbReference>
<dbReference type="GO" id="GO:0003700">
    <property type="term" value="F:DNA-binding transcription factor activity"/>
    <property type="evidence" value="ECO:0007669"/>
    <property type="project" value="InterPro"/>
</dbReference>
<feature type="compositionally biased region" description="Low complexity" evidence="11">
    <location>
        <begin position="201"/>
        <end position="214"/>
    </location>
</feature>
<evidence type="ECO:0000313" key="13">
    <source>
        <dbReference type="Ensembl" id="ENSDARP00000134652"/>
    </source>
</evidence>
<dbReference type="ExpressionAtlas" id="A0A0R4IKX3">
    <property type="expression patterns" value="baseline and differential"/>
</dbReference>
<feature type="compositionally biased region" description="Basic and acidic residues" evidence="11">
    <location>
        <begin position="437"/>
        <end position="456"/>
    </location>
</feature>
<dbReference type="KEGG" id="dre:338317"/>
<keyword evidence="8" id="KW-0834">Unfolded protein response</keyword>
<proteinExistence type="inferred from homology"/>
<accession>A0A8M1P3X6</accession>
<dbReference type="GeneTree" id="ENSGT00940000159848"/>
<dbReference type="InterPro" id="IPR004827">
    <property type="entry name" value="bZIP"/>
</dbReference>
<accession>A0A0R4IKX3</accession>
<dbReference type="FunFam" id="1.20.5.170:FF:000054">
    <property type="entry name" value="Cyclic AMP-responsive element-binding protein 3-like 2"/>
    <property type="match status" value="1"/>
</dbReference>
<dbReference type="EMBL" id="CR382325">
    <property type="status" value="NOT_ANNOTATED_CDS"/>
    <property type="molecule type" value="Genomic_DNA"/>
</dbReference>
<evidence type="ECO:0000256" key="10">
    <source>
        <dbReference type="SAM" id="Coils"/>
    </source>
</evidence>
<organism evidence="13">
    <name type="scientific">Danio rerio</name>
    <name type="common">Zebrafish</name>
    <name type="synonym">Brachydanio rerio</name>
    <dbReference type="NCBI Taxonomy" id="7955"/>
    <lineage>
        <taxon>Eukaryota</taxon>
        <taxon>Metazoa</taxon>
        <taxon>Chordata</taxon>
        <taxon>Craniata</taxon>
        <taxon>Vertebrata</taxon>
        <taxon>Euteleostomi</taxon>
        <taxon>Actinopterygii</taxon>
        <taxon>Neopterygii</taxon>
        <taxon>Teleostei</taxon>
        <taxon>Ostariophysi</taxon>
        <taxon>Cypriniformes</taxon>
        <taxon>Danionidae</taxon>
        <taxon>Danioninae</taxon>
        <taxon>Danio</taxon>
    </lineage>
</organism>
<feature type="compositionally biased region" description="Polar residues" evidence="11">
    <location>
        <begin position="468"/>
        <end position="479"/>
    </location>
</feature>
<dbReference type="GO" id="GO:0005634">
    <property type="term" value="C:nucleus"/>
    <property type="evidence" value="ECO:0007669"/>
    <property type="project" value="UniProtKB-SubCell"/>
</dbReference>